<dbReference type="PANTHER" id="PTHR10036:SF3">
    <property type="entry name" value="PROTEIN SLEEPLESS-RELATED"/>
    <property type="match status" value="1"/>
</dbReference>
<dbReference type="PANTHER" id="PTHR10036">
    <property type="entry name" value="CD59 GLYCOPROTEIN"/>
    <property type="match status" value="1"/>
</dbReference>
<evidence type="ECO:0000256" key="2">
    <source>
        <dbReference type="ARBA" id="ARBA00023157"/>
    </source>
</evidence>
<protein>
    <submittedName>
        <fullName evidence="6">Uncharacterized protein LOC116307716</fullName>
    </submittedName>
</protein>
<dbReference type="OrthoDB" id="5964198at2759"/>
<organism evidence="5 6">
    <name type="scientific">Actinia tenebrosa</name>
    <name type="common">Australian red waratah sea anemone</name>
    <dbReference type="NCBI Taxonomy" id="6105"/>
    <lineage>
        <taxon>Eukaryota</taxon>
        <taxon>Metazoa</taxon>
        <taxon>Cnidaria</taxon>
        <taxon>Anthozoa</taxon>
        <taxon>Hexacorallia</taxon>
        <taxon>Actiniaria</taxon>
        <taxon>Actiniidae</taxon>
        <taxon>Actinia</taxon>
    </lineage>
</organism>
<dbReference type="InParanoid" id="A0A6P8J2V2"/>
<reference evidence="6" key="1">
    <citation type="submission" date="2025-08" db="UniProtKB">
        <authorList>
            <consortium name="RefSeq"/>
        </authorList>
    </citation>
    <scope>IDENTIFICATION</scope>
    <source>
        <tissue evidence="6">Tentacle</tissue>
    </source>
</reference>
<feature type="region of interest" description="Disordered" evidence="3">
    <location>
        <begin position="268"/>
        <end position="290"/>
    </location>
</feature>
<dbReference type="RefSeq" id="XP_031573909.1">
    <property type="nucleotide sequence ID" value="XM_031718049.1"/>
</dbReference>
<proteinExistence type="predicted"/>
<name>A0A6P8J2V2_ACTTE</name>
<dbReference type="KEGG" id="aten:116307716"/>
<keyword evidence="2" id="KW-1015">Disulfide bond</keyword>
<evidence type="ECO:0000256" key="4">
    <source>
        <dbReference type="SAM" id="SignalP"/>
    </source>
</evidence>
<feature type="signal peptide" evidence="4">
    <location>
        <begin position="1"/>
        <end position="24"/>
    </location>
</feature>
<keyword evidence="5" id="KW-1185">Reference proteome</keyword>
<dbReference type="AlphaFoldDB" id="A0A6P8J2V2"/>
<sequence length="437" mass="48241">MKSMRISLIFATLFTLGVFNSVLALKCYQWTEDEDPTKGKARTCKPEASEYQSCVLIGLAGFNRITRQKLTLTQGMCDNGVCNATRLCNIALKTIRNFDTTKCNAKCCDSDMCNAIPFSTTPTEGMQTIPIPRVARSTRRVYRTIGDPMTTDDEVEEYDFTPATGINCFYCQEGSDLDSCHLLPSVARCGMEYDSCVTITGTLADNKSIEVAYRGCGLAEINCNIKQHCIDVENKLFVNEGKQMATCNGYCCRSNFCNNFNPTRPVEVSSRLKTTKTRRTAPAKKTTPSESTPIKCYECRPEVFGAMCRKNATARTCETGYDEYDSCLTMTASITNATTNKEIDTGEWMDCAVRDMDCNATSSRCDKLSDILKSKGLGLKNCLVNCCQGDLCNNFAPTASPKISAQAISQAQVPLVGNMSILMALFSIKFFAWKLMS</sequence>
<accession>A0A6P8J2V2</accession>
<evidence type="ECO:0000313" key="5">
    <source>
        <dbReference type="Proteomes" id="UP000515163"/>
    </source>
</evidence>
<keyword evidence="1 4" id="KW-0732">Signal</keyword>
<evidence type="ECO:0000256" key="1">
    <source>
        <dbReference type="ARBA" id="ARBA00022729"/>
    </source>
</evidence>
<feature type="chain" id="PRO_5028207854" evidence="4">
    <location>
        <begin position="25"/>
        <end position="437"/>
    </location>
</feature>
<evidence type="ECO:0000313" key="6">
    <source>
        <dbReference type="RefSeq" id="XP_031573909.1"/>
    </source>
</evidence>
<gene>
    <name evidence="6" type="primary">LOC116307716</name>
</gene>
<dbReference type="GeneID" id="116307716"/>
<dbReference type="Proteomes" id="UP000515163">
    <property type="component" value="Unplaced"/>
</dbReference>
<feature type="compositionally biased region" description="Basic residues" evidence="3">
    <location>
        <begin position="273"/>
        <end position="282"/>
    </location>
</feature>
<evidence type="ECO:0000256" key="3">
    <source>
        <dbReference type="SAM" id="MobiDB-lite"/>
    </source>
</evidence>